<protein>
    <submittedName>
        <fullName evidence="21">Uncharacterized protein</fullName>
    </submittedName>
</protein>
<evidence type="ECO:0000256" key="7">
    <source>
        <dbReference type="ARBA" id="ARBA00022771"/>
    </source>
</evidence>
<dbReference type="EMBL" id="OZ035838">
    <property type="protein sequence ID" value="CAL1583914.1"/>
    <property type="molecule type" value="Genomic_DNA"/>
</dbReference>
<evidence type="ECO:0000313" key="22">
    <source>
        <dbReference type="Proteomes" id="UP001497482"/>
    </source>
</evidence>
<keyword evidence="8" id="KW-0221">Differentiation</keyword>
<dbReference type="InterPro" id="IPR041057">
    <property type="entry name" value="ZHX_Znf_C2H2"/>
</dbReference>
<keyword evidence="22" id="KW-1185">Reference proteome</keyword>
<feature type="compositionally biased region" description="Polar residues" evidence="18">
    <location>
        <begin position="1094"/>
        <end position="1114"/>
    </location>
</feature>
<dbReference type="Proteomes" id="UP001497482">
    <property type="component" value="Chromosome 16"/>
</dbReference>
<dbReference type="GO" id="GO:0000981">
    <property type="term" value="F:DNA-binding transcription factor activity, RNA polymerase II-specific"/>
    <property type="evidence" value="ECO:0007669"/>
    <property type="project" value="TreeGrafter"/>
</dbReference>
<keyword evidence="11 16" id="KW-0238">DNA-binding</keyword>
<dbReference type="InterPro" id="IPR036236">
    <property type="entry name" value="Znf_C2H2_sf"/>
</dbReference>
<keyword evidence="5" id="KW-0479">Metal-binding</keyword>
<dbReference type="GO" id="GO:0005634">
    <property type="term" value="C:nucleus"/>
    <property type="evidence" value="ECO:0007669"/>
    <property type="project" value="UniProtKB-SubCell"/>
</dbReference>
<evidence type="ECO:0000256" key="2">
    <source>
        <dbReference type="ARBA" id="ARBA00007440"/>
    </source>
</evidence>
<evidence type="ECO:0000256" key="15">
    <source>
        <dbReference type="PROSITE-ProRule" id="PRU00042"/>
    </source>
</evidence>
<evidence type="ECO:0000256" key="9">
    <source>
        <dbReference type="ARBA" id="ARBA00022833"/>
    </source>
</evidence>
<accession>A0AAV2K8Z3</accession>
<evidence type="ECO:0000256" key="11">
    <source>
        <dbReference type="ARBA" id="ARBA00023125"/>
    </source>
</evidence>
<evidence type="ECO:0000256" key="3">
    <source>
        <dbReference type="ARBA" id="ARBA00022491"/>
    </source>
</evidence>
<keyword evidence="10" id="KW-0805">Transcription regulation</keyword>
<feature type="region of interest" description="Disordered" evidence="18">
    <location>
        <begin position="245"/>
        <end position="303"/>
    </location>
</feature>
<feature type="compositionally biased region" description="Basic and acidic residues" evidence="18">
    <location>
        <begin position="441"/>
        <end position="452"/>
    </location>
</feature>
<keyword evidence="9" id="KW-0862">Zinc</keyword>
<keyword evidence="12 16" id="KW-0371">Homeobox</keyword>
<feature type="compositionally biased region" description="Basic residues" evidence="18">
    <location>
        <begin position="1041"/>
        <end position="1063"/>
    </location>
</feature>
<dbReference type="SUPFAM" id="SSF57667">
    <property type="entry name" value="beta-beta-alpha zinc fingers"/>
    <property type="match status" value="2"/>
</dbReference>
<feature type="compositionally biased region" description="Polar residues" evidence="18">
    <location>
        <begin position="934"/>
        <end position="945"/>
    </location>
</feature>
<evidence type="ECO:0000256" key="8">
    <source>
        <dbReference type="ARBA" id="ARBA00022782"/>
    </source>
</evidence>
<keyword evidence="13" id="KW-0804">Transcription</keyword>
<evidence type="ECO:0000256" key="4">
    <source>
        <dbReference type="ARBA" id="ARBA00022553"/>
    </source>
</evidence>
<dbReference type="SMART" id="SM00355">
    <property type="entry name" value="ZnF_C2H2"/>
    <property type="match status" value="2"/>
</dbReference>
<evidence type="ECO:0000259" key="19">
    <source>
        <dbReference type="PROSITE" id="PS50071"/>
    </source>
</evidence>
<evidence type="ECO:0000256" key="5">
    <source>
        <dbReference type="ARBA" id="ARBA00022723"/>
    </source>
</evidence>
<evidence type="ECO:0000256" key="18">
    <source>
        <dbReference type="SAM" id="MobiDB-lite"/>
    </source>
</evidence>
<evidence type="ECO:0000256" key="1">
    <source>
        <dbReference type="ARBA" id="ARBA00004123"/>
    </source>
</evidence>
<dbReference type="InterPro" id="IPR009057">
    <property type="entry name" value="Homeodomain-like_sf"/>
</dbReference>
<feature type="compositionally biased region" description="Basic and acidic residues" evidence="18">
    <location>
        <begin position="270"/>
        <end position="284"/>
    </location>
</feature>
<feature type="compositionally biased region" description="Polar residues" evidence="18">
    <location>
        <begin position="553"/>
        <end position="573"/>
    </location>
</feature>
<dbReference type="PANTHER" id="PTHR15467:SF5">
    <property type="entry name" value="ZINC FINGERS AND HOMEOBOXES PROTEIN 2"/>
    <property type="match status" value="1"/>
</dbReference>
<evidence type="ECO:0000256" key="12">
    <source>
        <dbReference type="ARBA" id="ARBA00023155"/>
    </source>
</evidence>
<dbReference type="Pfam" id="PF18387">
    <property type="entry name" value="zf_C2H2_ZHX"/>
    <property type="match status" value="1"/>
</dbReference>
<feature type="domain" description="Homeobox" evidence="19">
    <location>
        <begin position="687"/>
        <end position="730"/>
    </location>
</feature>
<dbReference type="Gene3D" id="3.30.160.60">
    <property type="entry name" value="Classic Zinc Finger"/>
    <property type="match status" value="1"/>
</dbReference>
<evidence type="ECO:0000256" key="17">
    <source>
        <dbReference type="RuleBase" id="RU000682"/>
    </source>
</evidence>
<evidence type="ECO:0000256" key="10">
    <source>
        <dbReference type="ARBA" id="ARBA00023015"/>
    </source>
</evidence>
<organism evidence="21 22">
    <name type="scientific">Knipowitschia caucasica</name>
    <name type="common">Caucasian dwarf goby</name>
    <name type="synonym">Pomatoschistus caucasicus</name>
    <dbReference type="NCBI Taxonomy" id="637954"/>
    <lineage>
        <taxon>Eukaryota</taxon>
        <taxon>Metazoa</taxon>
        <taxon>Chordata</taxon>
        <taxon>Craniata</taxon>
        <taxon>Vertebrata</taxon>
        <taxon>Euteleostomi</taxon>
        <taxon>Actinopterygii</taxon>
        <taxon>Neopterygii</taxon>
        <taxon>Teleostei</taxon>
        <taxon>Neoteleostei</taxon>
        <taxon>Acanthomorphata</taxon>
        <taxon>Gobiaria</taxon>
        <taxon>Gobiiformes</taxon>
        <taxon>Gobioidei</taxon>
        <taxon>Gobiidae</taxon>
        <taxon>Gobiinae</taxon>
        <taxon>Knipowitschia</taxon>
    </lineage>
</organism>
<feature type="DNA-binding region" description="Homeobox" evidence="16">
    <location>
        <begin position="981"/>
        <end position="1030"/>
    </location>
</feature>
<name>A0AAV2K8Z3_KNICA</name>
<dbReference type="FunFam" id="1.10.10.60:FF:000062">
    <property type="entry name" value="zinc fingers and homeoboxes protein 3"/>
    <property type="match status" value="1"/>
</dbReference>
<keyword evidence="4" id="KW-0597">Phosphoprotein</keyword>
<feature type="region of interest" description="Disordered" evidence="18">
    <location>
        <begin position="934"/>
        <end position="957"/>
    </location>
</feature>
<evidence type="ECO:0000256" key="14">
    <source>
        <dbReference type="ARBA" id="ARBA00023242"/>
    </source>
</evidence>
<feature type="compositionally biased region" description="Low complexity" evidence="18">
    <location>
        <begin position="202"/>
        <end position="226"/>
    </location>
</feature>
<dbReference type="CDD" id="cd00086">
    <property type="entry name" value="homeodomain"/>
    <property type="match status" value="2"/>
</dbReference>
<keyword evidence="14 16" id="KW-0539">Nucleus</keyword>
<feature type="domain" description="C2H2-type" evidence="20">
    <location>
        <begin position="341"/>
        <end position="369"/>
    </location>
</feature>
<dbReference type="Pfam" id="PF00046">
    <property type="entry name" value="Homeodomain"/>
    <property type="match status" value="1"/>
</dbReference>
<feature type="region of interest" description="Disordered" evidence="18">
    <location>
        <begin position="387"/>
        <end position="424"/>
    </location>
</feature>
<dbReference type="GO" id="GO:0008270">
    <property type="term" value="F:zinc ion binding"/>
    <property type="evidence" value="ECO:0007669"/>
    <property type="project" value="UniProtKB-KW"/>
</dbReference>
<dbReference type="AlphaFoldDB" id="A0AAV2K8Z3"/>
<feature type="region of interest" description="Disordered" evidence="18">
    <location>
        <begin position="199"/>
        <end position="229"/>
    </location>
</feature>
<reference evidence="21 22" key="1">
    <citation type="submission" date="2024-04" db="EMBL/GenBank/DDBJ databases">
        <authorList>
            <person name="Waldvogel A.-M."/>
            <person name="Schoenle A."/>
        </authorList>
    </citation>
    <scope>NUCLEOTIDE SEQUENCE [LARGE SCALE GENOMIC DNA]</scope>
</reference>
<dbReference type="Gene3D" id="1.10.10.60">
    <property type="entry name" value="Homeodomain-like"/>
    <property type="match status" value="2"/>
</dbReference>
<sequence>MGPGSAGFQSRGPLSAAPPLQIHIAAVDFTQLPFPARLSRLVAAASPGTVYARVAAEGALFPGQTSPDARVHLSPPGLQSSWSSVPPGLQSSWCSVLLVFSPPGLQSSWCSVLLVFSPPGVQSSWCSVLLVFSPPGLQSSWCSVLLVFSPPGVQSSWCSVLLVFSPPGLQSSWSSVLLVFSHTFSSPLNAVVPVHVRPPSPDASSSSFGSPPAGDAAAAPPKAANPETKNLHNFTSTKLTHQHQHFFSHQQLRTMSSRRKNSNPCMVQSPEHHDRKEAADKDISAMEQPDASEKENQCPGEPQKPPKVFECKYCPFASPSMGDFKDHVDSSHPDVILNPVYLCVQCGFRTKKFDALTEHNDEAHPGEAAFQYRKKSVDGYTLLEQTVEGEDSRAQDDAASGPSGKHTAEGKESTGDMCEQTERDGEKVDAALFSETIIEEEQSHRAQREEQSVRQSQSAYGTVPSEQTAEEKESATDVLVETEDKGKSTERSHSEEGEEREAPEHTVEEQEIMNNLLEQSESESTEHTVAQLQSENGHKESANGNDGFETENTETFAGQTVDRSLSAAATSEQMMEAEERPSAHGQMCSEPVTREKQRINAHTVSDQVEAESAPSPNSTSQLIRRLEQIRALRINGTVIIPEASILKDTLHVSPKLQRPPDFSRVAQIAVPLNTFKYNPSLDDNATLMASFHRFPYPTHAELSWLTAASKHPEEQIRVWFTTQRLKQGISWSPEEVEEARKKMFNGTIPQMHSTFTVLPTSPLCTPARSCLRNYGTPTRTCANPAANGLKRILNAPALGPESKRPVMAVAPNPGDKGLMAPPPVPPLQHKPTDAKRANETKRSLPLLQTPLRNKVNVVNGSKTKVSLPSIVFPESLTRPLIVPPPIFAPQFKMSASKAHISLPNGALQNSTPLIAPQLRRPAVIQALRGNAPNGDSFSGTWNEASVATGPHAEDPQSELQQKAHVLTQFPLLERMKGKSSEQLKVLEESFLRNSFPSQGEAEALAVTARLSRNEVESWFGERRALRDNLEQALLNSMGTKRNGHHGNGHHGNGHNGHGHHSNGHHSNGLHSNGLHSNGLHSNGLHSNGHYANGHYSNGLQTNGNHVNMLQTNAHHGNGSLHNGLKPGGTVDFGLSRAPDEAVSRWSFDDLSQRWYNGKTGSVLPSYEVIGPRCQGLTNESNGRAQEAELSWFNKNISTAHEHFRFPAPTDLQGGGVFGRWADRRLDLRPDLSEESSG</sequence>
<keyword evidence="7 15" id="KW-0863">Zinc-finger</keyword>
<dbReference type="PANTHER" id="PTHR15467">
    <property type="entry name" value="ZINC-FINGERS AND HOMEOBOXES RELATED"/>
    <property type="match status" value="1"/>
</dbReference>
<feature type="region of interest" description="Disordered" evidence="18">
    <location>
        <begin position="441"/>
        <end position="589"/>
    </location>
</feature>
<proteinExistence type="inferred from homology"/>
<keyword evidence="6" id="KW-0677">Repeat</keyword>
<evidence type="ECO:0000256" key="16">
    <source>
        <dbReference type="PROSITE-ProRule" id="PRU00108"/>
    </source>
</evidence>
<feature type="region of interest" description="Disordered" evidence="18">
    <location>
        <begin position="1038"/>
        <end position="1124"/>
    </location>
</feature>
<dbReference type="InterPro" id="IPR013087">
    <property type="entry name" value="Znf_C2H2_type"/>
</dbReference>
<gene>
    <name evidence="21" type="ORF">KC01_LOCUS14324</name>
</gene>
<dbReference type="GO" id="GO:0003677">
    <property type="term" value="F:DNA binding"/>
    <property type="evidence" value="ECO:0007669"/>
    <property type="project" value="UniProtKB-UniRule"/>
</dbReference>
<feature type="DNA-binding region" description="Homeobox" evidence="16">
    <location>
        <begin position="689"/>
        <end position="731"/>
    </location>
</feature>
<evidence type="ECO:0000256" key="13">
    <source>
        <dbReference type="ARBA" id="ARBA00023163"/>
    </source>
</evidence>
<feature type="domain" description="Homeobox" evidence="19">
    <location>
        <begin position="979"/>
        <end position="1029"/>
    </location>
</feature>
<feature type="compositionally biased region" description="Low complexity" evidence="18">
    <location>
        <begin position="1064"/>
        <end position="1089"/>
    </location>
</feature>
<keyword evidence="3" id="KW-0678">Repressor</keyword>
<dbReference type="PROSITE" id="PS50071">
    <property type="entry name" value="HOMEOBOX_2"/>
    <property type="match status" value="2"/>
</dbReference>
<comment type="similarity">
    <text evidence="2">Belongs to the ZHX family.</text>
</comment>
<comment type="subcellular location">
    <subcellularLocation>
        <location evidence="1 16 17">Nucleus</location>
    </subcellularLocation>
</comment>
<evidence type="ECO:0000259" key="20">
    <source>
        <dbReference type="PROSITE" id="PS50157"/>
    </source>
</evidence>
<evidence type="ECO:0000256" key="6">
    <source>
        <dbReference type="ARBA" id="ARBA00022737"/>
    </source>
</evidence>
<dbReference type="InterPro" id="IPR001356">
    <property type="entry name" value="HD"/>
</dbReference>
<dbReference type="PROSITE" id="PS50157">
    <property type="entry name" value="ZINC_FINGER_C2H2_2"/>
    <property type="match status" value="1"/>
</dbReference>
<feature type="compositionally biased region" description="Basic and acidic residues" evidence="18">
    <location>
        <begin position="406"/>
        <end position="424"/>
    </location>
</feature>
<feature type="compositionally biased region" description="Basic and acidic residues" evidence="18">
    <location>
        <begin position="482"/>
        <end position="508"/>
    </location>
</feature>
<dbReference type="SMART" id="SM00389">
    <property type="entry name" value="HOX"/>
    <property type="match status" value="2"/>
</dbReference>
<dbReference type="SUPFAM" id="SSF46689">
    <property type="entry name" value="Homeodomain-like"/>
    <property type="match status" value="2"/>
</dbReference>
<evidence type="ECO:0000313" key="21">
    <source>
        <dbReference type="EMBL" id="CAL1583914.1"/>
    </source>
</evidence>
<dbReference type="GO" id="GO:0030154">
    <property type="term" value="P:cell differentiation"/>
    <property type="evidence" value="ECO:0007669"/>
    <property type="project" value="UniProtKB-KW"/>
</dbReference>